<dbReference type="InterPro" id="IPR000180">
    <property type="entry name" value="Dipep_AS"/>
</dbReference>
<dbReference type="EMBL" id="CP063849">
    <property type="protein sequence ID" value="QOY89474.1"/>
    <property type="molecule type" value="Genomic_DNA"/>
</dbReference>
<name>A0A7S7NUJ5_PALFE</name>
<dbReference type="GO" id="GO:0070573">
    <property type="term" value="F:metallodipeptidase activity"/>
    <property type="evidence" value="ECO:0007669"/>
    <property type="project" value="InterPro"/>
</dbReference>
<dbReference type="SUPFAM" id="SSF51556">
    <property type="entry name" value="Metallo-dependent hydrolases"/>
    <property type="match status" value="1"/>
</dbReference>
<evidence type="ECO:0000313" key="3">
    <source>
        <dbReference type="Proteomes" id="UP000593892"/>
    </source>
</evidence>
<dbReference type="AlphaFoldDB" id="A0A7S7NUJ5"/>
<keyword evidence="1" id="KW-0732">Signal</keyword>
<dbReference type="PROSITE" id="PS00869">
    <property type="entry name" value="RENAL_DIPEPTIDASE_1"/>
    <property type="match status" value="1"/>
</dbReference>
<accession>A0A7S7NUJ5</accession>
<reference evidence="2 3" key="1">
    <citation type="submission" date="2020-10" db="EMBL/GenBank/DDBJ databases">
        <title>Complete genome sequence of Paludibaculum fermentans P105T, a facultatively anaerobic acidobacterium capable of dissimilatory Fe(III) reduction.</title>
        <authorList>
            <person name="Dedysh S.N."/>
            <person name="Beletsky A.V."/>
            <person name="Kulichevskaya I.S."/>
            <person name="Mardanov A.V."/>
            <person name="Ravin N.V."/>
        </authorList>
    </citation>
    <scope>NUCLEOTIDE SEQUENCE [LARGE SCALE GENOMIC DNA]</scope>
    <source>
        <strain evidence="2 3">P105</strain>
    </source>
</reference>
<dbReference type="InterPro" id="IPR008257">
    <property type="entry name" value="Pept_M19"/>
</dbReference>
<dbReference type="PROSITE" id="PS51365">
    <property type="entry name" value="RENAL_DIPEPTIDASE_2"/>
    <property type="match status" value="1"/>
</dbReference>
<dbReference type="Proteomes" id="UP000593892">
    <property type="component" value="Chromosome"/>
</dbReference>
<dbReference type="PANTHER" id="PTHR10443">
    <property type="entry name" value="MICROSOMAL DIPEPTIDASE"/>
    <property type="match status" value="1"/>
</dbReference>
<proteinExistence type="predicted"/>
<dbReference type="InterPro" id="IPR032466">
    <property type="entry name" value="Metal_Hydrolase"/>
</dbReference>
<keyword evidence="3" id="KW-1185">Reference proteome</keyword>
<dbReference type="KEGG" id="pfer:IRI77_05850"/>
<sequence>MRSTQFLPIAALCLSFGTGTAAAQQKSFTDAEVMKVHNSALLIDSHNDVTSRTVEGFDIGLASTDGHTDVPRMKKGGMGAQFFAAYVGTNFMEGHQSAHRALQMIDTIRFDIIGKHPNDFVFATTADEIVAARKKGRIAALIGIEGGHAIEDDVRLLRTYYDLGVRYMTLTHSKNLSWAGSSGETDNKGLSEFGKQVVGEMNRLGMMVDIAHVSDQTFYDALAASKAPVFSSHSSCRALSNVPRNMTDDMIKALAKRGGVVQINFACDFLSQKSANTTPKLDAAQVSEIQKKIADIQDPKERQAAAQKVFAELSSKTVRATIDDVVAQIDHVKTLVGADYVGLGSDFDGVGCVPEGLEDVSKWPNLTRKLLEKGYSAEEIRKIYGGNLLRVMRDVEKTAAGLRAAK</sequence>
<feature type="signal peptide" evidence="1">
    <location>
        <begin position="1"/>
        <end position="23"/>
    </location>
</feature>
<dbReference type="Gene3D" id="3.20.20.140">
    <property type="entry name" value="Metal-dependent hydrolases"/>
    <property type="match status" value="1"/>
</dbReference>
<dbReference type="CDD" id="cd01301">
    <property type="entry name" value="rDP_like"/>
    <property type="match status" value="1"/>
</dbReference>
<feature type="chain" id="PRO_5032343762" evidence="1">
    <location>
        <begin position="24"/>
        <end position="406"/>
    </location>
</feature>
<dbReference type="PANTHER" id="PTHR10443:SF12">
    <property type="entry name" value="DIPEPTIDASE"/>
    <property type="match status" value="1"/>
</dbReference>
<evidence type="ECO:0000256" key="1">
    <source>
        <dbReference type="SAM" id="SignalP"/>
    </source>
</evidence>
<dbReference type="Pfam" id="PF01244">
    <property type="entry name" value="Peptidase_M19"/>
    <property type="match status" value="1"/>
</dbReference>
<gene>
    <name evidence="2" type="ORF">IRI77_05850</name>
</gene>
<dbReference type="GO" id="GO:0006508">
    <property type="term" value="P:proteolysis"/>
    <property type="evidence" value="ECO:0007669"/>
    <property type="project" value="InterPro"/>
</dbReference>
<organism evidence="2 3">
    <name type="scientific">Paludibaculum fermentans</name>
    <dbReference type="NCBI Taxonomy" id="1473598"/>
    <lineage>
        <taxon>Bacteria</taxon>
        <taxon>Pseudomonadati</taxon>
        <taxon>Acidobacteriota</taxon>
        <taxon>Terriglobia</taxon>
        <taxon>Bryobacterales</taxon>
        <taxon>Bryobacteraceae</taxon>
        <taxon>Paludibaculum</taxon>
    </lineage>
</organism>
<dbReference type="RefSeq" id="WP_194451136.1">
    <property type="nucleotide sequence ID" value="NZ_CP063849.1"/>
</dbReference>
<protein>
    <submittedName>
        <fullName evidence="2">Dipeptidase</fullName>
    </submittedName>
</protein>
<evidence type="ECO:0000313" key="2">
    <source>
        <dbReference type="EMBL" id="QOY89474.1"/>
    </source>
</evidence>